<keyword evidence="10" id="KW-1185">Reference proteome</keyword>
<dbReference type="PROSITE" id="PS00798">
    <property type="entry name" value="ALDOKETO_REDUCTASE_1"/>
    <property type="match status" value="1"/>
</dbReference>
<dbReference type="PANTHER" id="PTHR43827:SF3">
    <property type="entry name" value="NADP-DEPENDENT OXIDOREDUCTASE DOMAIN-CONTAINING PROTEIN"/>
    <property type="match status" value="1"/>
</dbReference>
<proteinExistence type="inferred from homology"/>
<protein>
    <submittedName>
        <fullName evidence="9">Oxidoreductase, aldo/keto reductase family protein</fullName>
    </submittedName>
</protein>
<evidence type="ECO:0000313" key="10">
    <source>
        <dbReference type="Proteomes" id="UP000004946"/>
    </source>
</evidence>
<comment type="caution">
    <text evidence="9">The sequence shown here is derived from an EMBL/GenBank/DDBJ whole genome shotgun (WGS) entry which is preliminary data.</text>
</comment>
<sequence>MKSRYDRMDLGQPGRDMGQTRYDMKYSGNQEHENGRLMDHDIPEILLRDGYLIPQIGLGVLRIDDESVAHIVEVALEAGYRHIDTAAGYHNEAGVGRGLAKAGFADGSNRQSVWISTKVSDSQQGYDSTLRAFDQQMGSLGLDYVDMYMIHWPTPFDWRSDSTWKAMARLRQEGRIRSLGVCNFMPSDLDRLYNQVGEYPIVNQIELHPTWQQNEVQTYCRNHLIAVEAYSPMARGADLSAGDGLIEEIALSKGVSPAQIVLRWHLENGTIIIPKTVHKERMMENLDLFGFALTPQEHAAIDGLDSPHRVGHDPATFSYS</sequence>
<dbReference type="Pfam" id="PF00248">
    <property type="entry name" value="Aldo_ket_red"/>
    <property type="match status" value="1"/>
</dbReference>
<organism evidence="9 10">
    <name type="scientific">Parascardovia denticolens DSM 10105 = JCM 12538</name>
    <dbReference type="NCBI Taxonomy" id="864564"/>
    <lineage>
        <taxon>Bacteria</taxon>
        <taxon>Bacillati</taxon>
        <taxon>Actinomycetota</taxon>
        <taxon>Actinomycetes</taxon>
        <taxon>Bifidobacteriales</taxon>
        <taxon>Bifidobacteriaceae</taxon>
        <taxon>Parascardovia</taxon>
    </lineage>
</organism>
<dbReference type="PANTHER" id="PTHR43827">
    <property type="entry name" value="2,5-DIKETO-D-GLUCONIC ACID REDUCTASE"/>
    <property type="match status" value="1"/>
</dbReference>
<dbReference type="HOGENOM" id="CLU_023205_0_1_11"/>
<feature type="binding site" evidence="5">
    <location>
        <position position="151"/>
    </location>
    <ligand>
        <name>substrate</name>
    </ligand>
</feature>
<evidence type="ECO:0000256" key="5">
    <source>
        <dbReference type="PIRSR" id="PIRSR000097-2"/>
    </source>
</evidence>
<evidence type="ECO:0000256" key="3">
    <source>
        <dbReference type="ARBA" id="ARBA00023002"/>
    </source>
</evidence>
<keyword evidence="3" id="KW-0560">Oxidoreductase</keyword>
<dbReference type="AlphaFoldDB" id="E6K2Y2"/>
<feature type="region of interest" description="Disordered" evidence="7">
    <location>
        <begin position="1"/>
        <end position="21"/>
    </location>
</feature>
<reference evidence="9 10" key="1">
    <citation type="submission" date="2010-12" db="EMBL/GenBank/DDBJ databases">
        <authorList>
            <person name="Muzny D."/>
            <person name="Qin X."/>
            <person name="Buhay C."/>
            <person name="Dugan-Rocha S."/>
            <person name="Ding Y."/>
            <person name="Chen G."/>
            <person name="Hawes A."/>
            <person name="Holder M."/>
            <person name="Jhangiani S."/>
            <person name="Johnson A."/>
            <person name="Khan Z."/>
            <person name="Li Z."/>
            <person name="Liu W."/>
            <person name="Liu X."/>
            <person name="Perez L."/>
            <person name="Shen H."/>
            <person name="Wang Q."/>
            <person name="Watt J."/>
            <person name="Xi L."/>
            <person name="Xin Y."/>
            <person name="Zhou J."/>
            <person name="Deng J."/>
            <person name="Jiang H."/>
            <person name="Liu Y."/>
            <person name="Qu J."/>
            <person name="Song X.-Z."/>
            <person name="Zhang L."/>
            <person name="Villasana D."/>
            <person name="Johnson A."/>
            <person name="Liu J."/>
            <person name="Liyanage D."/>
            <person name="Lorensuhewa L."/>
            <person name="Robinson T."/>
            <person name="Song A."/>
            <person name="Song B.-B."/>
            <person name="Dinh H."/>
            <person name="Thornton R."/>
            <person name="Coyle M."/>
            <person name="Francisco L."/>
            <person name="Jackson L."/>
            <person name="Javaid M."/>
            <person name="Korchina V."/>
            <person name="Kovar C."/>
            <person name="Mata R."/>
            <person name="Mathew T."/>
            <person name="Ngo R."/>
            <person name="Nguyen L."/>
            <person name="Nguyen N."/>
            <person name="Okwuonu G."/>
            <person name="Ongeri F."/>
            <person name="Pham C."/>
            <person name="Simmons D."/>
            <person name="Wilczek-Boney K."/>
            <person name="Hale W."/>
            <person name="Jakkamsetti A."/>
            <person name="Pham P."/>
            <person name="Ruth R."/>
            <person name="San Lucas F."/>
            <person name="Warren J."/>
            <person name="Zhang J."/>
            <person name="Zhao Z."/>
            <person name="Zhou C."/>
            <person name="Zhu D."/>
            <person name="Lee S."/>
            <person name="Bess C."/>
            <person name="Blankenburg K."/>
            <person name="Forbes L."/>
            <person name="Fu Q."/>
            <person name="Gubbala S."/>
            <person name="Hirani K."/>
            <person name="Jayaseelan J.C."/>
            <person name="Lara F."/>
            <person name="Munidasa M."/>
            <person name="Palculict T."/>
            <person name="Patil S."/>
            <person name="Pu L.-L."/>
            <person name="Saada N."/>
            <person name="Tang L."/>
            <person name="Weissenberger G."/>
            <person name="Zhu Y."/>
            <person name="Hemphill L."/>
            <person name="Shang Y."/>
            <person name="Youmans B."/>
            <person name="Ayvaz T."/>
            <person name="Ross M."/>
            <person name="Santibanez J."/>
            <person name="Aqrawi P."/>
            <person name="Gross S."/>
            <person name="Joshi V."/>
            <person name="Fowler G."/>
            <person name="Nazareth L."/>
            <person name="Reid J."/>
            <person name="Worley K."/>
            <person name="Petrosino J."/>
            <person name="Highlander S."/>
            <person name="Gibbs R."/>
        </authorList>
    </citation>
    <scope>NUCLEOTIDE SEQUENCE [LARGE SCALE GENOMIC DNA]</scope>
    <source>
        <strain evidence="9 10">DSM 10105</strain>
    </source>
</reference>
<dbReference type="Gene3D" id="3.20.20.100">
    <property type="entry name" value="NADP-dependent oxidoreductase domain"/>
    <property type="match status" value="1"/>
</dbReference>
<dbReference type="PROSITE" id="PS00062">
    <property type="entry name" value="ALDOKETO_REDUCTASE_2"/>
    <property type="match status" value="1"/>
</dbReference>
<keyword evidence="2" id="KW-0521">NADP</keyword>
<feature type="active site" description="Proton donor" evidence="4">
    <location>
        <position position="89"/>
    </location>
</feature>
<dbReference type="eggNOG" id="COG0656">
    <property type="taxonomic scope" value="Bacteria"/>
</dbReference>
<evidence type="ECO:0000259" key="8">
    <source>
        <dbReference type="Pfam" id="PF00248"/>
    </source>
</evidence>
<dbReference type="FunFam" id="3.20.20.100:FF:000002">
    <property type="entry name" value="2,5-diketo-D-gluconic acid reductase A"/>
    <property type="match status" value="1"/>
</dbReference>
<dbReference type="InterPro" id="IPR018170">
    <property type="entry name" value="Aldo/ket_reductase_CS"/>
</dbReference>
<dbReference type="PROSITE" id="PS00063">
    <property type="entry name" value="ALDOKETO_REDUCTASE_3"/>
    <property type="match status" value="1"/>
</dbReference>
<evidence type="ECO:0000256" key="6">
    <source>
        <dbReference type="PIRSR" id="PIRSR000097-3"/>
    </source>
</evidence>
<dbReference type="EMBL" id="AEON01000002">
    <property type="protein sequence ID" value="EFT82686.1"/>
    <property type="molecule type" value="Genomic_DNA"/>
</dbReference>
<evidence type="ECO:0000313" key="9">
    <source>
        <dbReference type="EMBL" id="EFT82686.1"/>
    </source>
</evidence>
<comment type="similarity">
    <text evidence="1">Belongs to the aldo/keto reductase family.</text>
</comment>
<name>E6K2Y2_PARDN</name>
<feature type="domain" description="NADP-dependent oxidoreductase" evidence="8">
    <location>
        <begin position="61"/>
        <end position="305"/>
    </location>
</feature>
<dbReference type="InterPro" id="IPR036812">
    <property type="entry name" value="NAD(P)_OxRdtase_dom_sf"/>
</dbReference>
<dbReference type="SUPFAM" id="SSF51430">
    <property type="entry name" value="NAD(P)-linked oxidoreductase"/>
    <property type="match status" value="1"/>
</dbReference>
<dbReference type="PIRSF" id="PIRSF000097">
    <property type="entry name" value="AKR"/>
    <property type="match status" value="1"/>
</dbReference>
<evidence type="ECO:0000256" key="7">
    <source>
        <dbReference type="SAM" id="MobiDB-lite"/>
    </source>
</evidence>
<dbReference type="InterPro" id="IPR020471">
    <property type="entry name" value="AKR"/>
</dbReference>
<evidence type="ECO:0000256" key="1">
    <source>
        <dbReference type="ARBA" id="ARBA00007905"/>
    </source>
</evidence>
<dbReference type="InterPro" id="IPR023210">
    <property type="entry name" value="NADP_OxRdtase_dom"/>
</dbReference>
<evidence type="ECO:0000256" key="2">
    <source>
        <dbReference type="ARBA" id="ARBA00022857"/>
    </source>
</evidence>
<dbReference type="Proteomes" id="UP000004946">
    <property type="component" value="Chromosome"/>
</dbReference>
<accession>E6K2Y2</accession>
<dbReference type="GO" id="GO:0016616">
    <property type="term" value="F:oxidoreductase activity, acting on the CH-OH group of donors, NAD or NADP as acceptor"/>
    <property type="evidence" value="ECO:0007669"/>
    <property type="project" value="UniProtKB-ARBA"/>
</dbReference>
<gene>
    <name evidence="9" type="ORF">HMPREF0620_1371</name>
</gene>
<feature type="site" description="Lowers pKa of active site Tyr" evidence="6">
    <location>
        <position position="118"/>
    </location>
</feature>
<dbReference type="PRINTS" id="PR00069">
    <property type="entry name" value="ALDKETRDTASE"/>
</dbReference>
<evidence type="ECO:0000256" key="4">
    <source>
        <dbReference type="PIRSR" id="PIRSR000097-1"/>
    </source>
</evidence>